<gene>
    <name evidence="1" type="ORF">SAMN05421676_11540</name>
</gene>
<dbReference type="Proteomes" id="UP000199095">
    <property type="component" value="Unassembled WGS sequence"/>
</dbReference>
<evidence type="ECO:0000313" key="2">
    <source>
        <dbReference type="Proteomes" id="UP000199095"/>
    </source>
</evidence>
<name>A0A1I0J0S6_9BACI</name>
<dbReference type="EMBL" id="FOHJ01000015">
    <property type="protein sequence ID" value="SEU03342.1"/>
    <property type="molecule type" value="Genomic_DNA"/>
</dbReference>
<dbReference type="OrthoDB" id="2971044at2"/>
<proteinExistence type="predicted"/>
<protein>
    <submittedName>
        <fullName evidence="1">Uncharacterized protein</fullName>
    </submittedName>
</protein>
<evidence type="ECO:0000313" key="1">
    <source>
        <dbReference type="EMBL" id="SEU03342.1"/>
    </source>
</evidence>
<dbReference type="AlphaFoldDB" id="A0A1I0J0S6"/>
<reference evidence="2" key="1">
    <citation type="submission" date="2016-10" db="EMBL/GenBank/DDBJ databases">
        <authorList>
            <person name="Varghese N."/>
            <person name="Submissions S."/>
        </authorList>
    </citation>
    <scope>NUCLEOTIDE SEQUENCE [LARGE SCALE GENOMIC DNA]</scope>
    <source>
        <strain evidence="2">CGMCC 1.3566</strain>
    </source>
</reference>
<organism evidence="1 2">
    <name type="scientific">Salinibacillus kushneri</name>
    <dbReference type="NCBI Taxonomy" id="237682"/>
    <lineage>
        <taxon>Bacteria</taxon>
        <taxon>Bacillati</taxon>
        <taxon>Bacillota</taxon>
        <taxon>Bacilli</taxon>
        <taxon>Bacillales</taxon>
        <taxon>Bacillaceae</taxon>
        <taxon>Salinibacillus</taxon>
    </lineage>
</organism>
<sequence length="206" mass="24571">MNVVVFDCFHWMGFHFVEKFLSEGIEVNGVGHITNPQEEFLYTLIGRNALFNWQEDVRNIRNQHSRTIVISCYKSPQDVKKMLNTENIKGEYYFIMEEDIRDMSLSHIRNEVFLFIPPVIGPWMREKDFKDASQKESVLFIDDLVDSVFCLTQEKKKTNVLSITYHKEQNRFYLDDKRISQTPADEAIDVVQNHIMNWKENYYRLN</sequence>
<dbReference type="STRING" id="237682.SAMN05421676_11540"/>
<dbReference type="RefSeq" id="WP_093137433.1">
    <property type="nucleotide sequence ID" value="NZ_FOHJ01000015.1"/>
</dbReference>
<keyword evidence="2" id="KW-1185">Reference proteome</keyword>
<accession>A0A1I0J0S6</accession>